<feature type="domain" description="S1 motif" evidence="10">
    <location>
        <begin position="150"/>
        <end position="218"/>
    </location>
</feature>
<dbReference type="Proteomes" id="UP000694865">
    <property type="component" value="Unplaced"/>
</dbReference>
<evidence type="ECO:0000256" key="1">
    <source>
        <dbReference type="ARBA" id="ARBA00004604"/>
    </source>
</evidence>
<evidence type="ECO:0000256" key="8">
    <source>
        <dbReference type="ARBA" id="ARBA00023242"/>
    </source>
</evidence>
<keyword evidence="4" id="KW-0507">mRNA processing</keyword>
<dbReference type="InterPro" id="IPR045209">
    <property type="entry name" value="Rrp5"/>
</dbReference>
<dbReference type="Pfam" id="PF23233">
    <property type="entry name" value="HAT_Syf1_CNRKL1_N"/>
    <property type="match status" value="1"/>
</dbReference>
<dbReference type="SMART" id="SM00316">
    <property type="entry name" value="S1"/>
    <property type="match status" value="3"/>
</dbReference>
<keyword evidence="7" id="KW-0508">mRNA splicing</keyword>
<gene>
    <name evidence="12" type="primary">LOC100376771</name>
</gene>
<evidence type="ECO:0000256" key="5">
    <source>
        <dbReference type="ARBA" id="ARBA00022728"/>
    </source>
</evidence>
<reference evidence="12" key="1">
    <citation type="submission" date="2025-08" db="UniProtKB">
        <authorList>
            <consortium name="RefSeq"/>
        </authorList>
    </citation>
    <scope>IDENTIFICATION</scope>
    <source>
        <tissue evidence="12">Testes</tissue>
    </source>
</reference>
<dbReference type="InterPro" id="IPR003029">
    <property type="entry name" value="S1_domain"/>
</dbReference>
<keyword evidence="6" id="KW-0677">Repeat</keyword>
<dbReference type="InterPro" id="IPR011990">
    <property type="entry name" value="TPR-like_helical_dom_sf"/>
</dbReference>
<evidence type="ECO:0000256" key="7">
    <source>
        <dbReference type="ARBA" id="ARBA00023187"/>
    </source>
</evidence>
<keyword evidence="11" id="KW-1185">Reference proteome</keyword>
<evidence type="ECO:0000259" key="10">
    <source>
        <dbReference type="PROSITE" id="PS50126"/>
    </source>
</evidence>
<evidence type="ECO:0000256" key="6">
    <source>
        <dbReference type="ARBA" id="ARBA00022737"/>
    </source>
</evidence>
<proteinExistence type="inferred from homology"/>
<evidence type="ECO:0000256" key="3">
    <source>
        <dbReference type="ARBA" id="ARBA00022552"/>
    </source>
</evidence>
<dbReference type="InterPro" id="IPR055433">
    <property type="entry name" value="HAT_Syf1-like_N"/>
</dbReference>
<evidence type="ECO:0000256" key="9">
    <source>
        <dbReference type="SAM" id="MobiDB-lite"/>
    </source>
</evidence>
<organism evidence="11 12">
    <name type="scientific">Saccoglossus kowalevskii</name>
    <name type="common">Acorn worm</name>
    <dbReference type="NCBI Taxonomy" id="10224"/>
    <lineage>
        <taxon>Eukaryota</taxon>
        <taxon>Metazoa</taxon>
        <taxon>Hemichordata</taxon>
        <taxon>Enteropneusta</taxon>
        <taxon>Harrimaniidae</taxon>
        <taxon>Saccoglossus</taxon>
    </lineage>
</organism>
<keyword evidence="3" id="KW-0698">rRNA processing</keyword>
<dbReference type="RefSeq" id="XP_006815336.1">
    <property type="nucleotide sequence ID" value="XM_006815273.1"/>
</dbReference>
<dbReference type="Pfam" id="PF00575">
    <property type="entry name" value="S1"/>
    <property type="match status" value="1"/>
</dbReference>
<dbReference type="PANTHER" id="PTHR23270:SF10">
    <property type="entry name" value="PROTEIN RRP5 HOMOLOG"/>
    <property type="match status" value="1"/>
</dbReference>
<dbReference type="Gene3D" id="2.40.50.140">
    <property type="entry name" value="Nucleic acid-binding proteins"/>
    <property type="match status" value="3"/>
</dbReference>
<feature type="compositionally biased region" description="Acidic residues" evidence="9">
    <location>
        <begin position="416"/>
        <end position="427"/>
    </location>
</feature>
<dbReference type="PANTHER" id="PTHR23270">
    <property type="entry name" value="PROGRAMMED CELL DEATH PROTEIN 11 PRE-RRNA PROCESSING PROTEIN RRP5"/>
    <property type="match status" value="1"/>
</dbReference>
<comment type="similarity">
    <text evidence="2">Belongs to the crooked-neck family.</text>
</comment>
<comment type="subcellular location">
    <subcellularLocation>
        <location evidence="1">Nucleus</location>
        <location evidence="1">Nucleolus</location>
    </subcellularLocation>
</comment>
<keyword evidence="5" id="KW-0747">Spliceosome</keyword>
<dbReference type="Gene3D" id="1.25.40.10">
    <property type="entry name" value="Tetratricopeptide repeat domain"/>
    <property type="match status" value="1"/>
</dbReference>
<dbReference type="Pfam" id="PF23459">
    <property type="entry name" value="S1_RRP5"/>
    <property type="match status" value="1"/>
</dbReference>
<feature type="compositionally biased region" description="Basic and acidic residues" evidence="9">
    <location>
        <begin position="437"/>
        <end position="446"/>
    </location>
</feature>
<keyword evidence="8" id="KW-0539">Nucleus</keyword>
<sequence length="733" mass="85317">MEVTGTVIGYRDIKFNKFLPISHHNLKEFGLEISLKKSYLQENTGTESANQEFEYTKNFDSLLDRFKEGQSIYCYVEKYENKFLRVDITPRMRGVVYFLHLSKNCHDLYSPEKHFKPGQAHKALVMKIDKQHKKLDLSLDGTVSNDLKEGAVQNGWITHKYPTELGVQLAGGNHGNVFITDINDKYSDDPIKMFRINQFVRCCILDCKDEKHVTLSLRQSRINHNIVSVPDKEIRNLCDLSVGDIVKGYVKDYSEVGVFVSLSKELKGRIQLKNLSSYYVNKSAEAFYCGKLVTAKVLSIDVDNSKIELSIHPEHTGLPDQLEKRYRGSLKCVGDSERRKYVEQRKKQKRKRQDSEESDSGIDGVLKDADSDSEVEIITSKMSNTSKVARLELAGFSWDDKTFTANLTQSAKEMSGDSDSEDDDTNEEPLKKKTKKERQQEEKEEEKFLYRTELSLMDQDRAPENVDDFDRLVLSSPDSSMIWIRYMAFYLHTTDIDKARAVAERALKTISFREEQEKLNVWVAYLNLENLYGTNETLVKLFERALQMCDPLKVFRSMINIYTKTQKLEEAEQLYSTMVRRFNFHKDVWASYGMFLMKSGKLDAARKIMQRSFKSLDKSDHVEIIVKFAQFEFKFGEPERGRTMFENVLSNYPKRTDIWSIYIDMVIKQGHIDAIRQLFERVIHLNLSPKRMKFFFKRYLEFEKKYGEESTVENVKQKAMHYVESKVSISESS</sequence>
<feature type="domain" description="S1 motif" evidence="10">
    <location>
        <begin position="69"/>
        <end position="140"/>
    </location>
</feature>
<dbReference type="InterPro" id="IPR003107">
    <property type="entry name" value="HAT"/>
</dbReference>
<dbReference type="InterPro" id="IPR008847">
    <property type="entry name" value="Suf"/>
</dbReference>
<dbReference type="SUPFAM" id="SSF48452">
    <property type="entry name" value="TPR-like"/>
    <property type="match status" value="2"/>
</dbReference>
<dbReference type="GeneID" id="100376771"/>
<name>A0ABM0M5P5_SACKO</name>
<dbReference type="InterPro" id="IPR057302">
    <property type="entry name" value="Rrp5_S1"/>
</dbReference>
<feature type="region of interest" description="Disordered" evidence="9">
    <location>
        <begin position="341"/>
        <end position="367"/>
    </location>
</feature>
<dbReference type="Pfam" id="PF05843">
    <property type="entry name" value="Suf"/>
    <property type="match status" value="1"/>
</dbReference>
<dbReference type="PROSITE" id="PS50126">
    <property type="entry name" value="S1"/>
    <property type="match status" value="3"/>
</dbReference>
<evidence type="ECO:0000313" key="12">
    <source>
        <dbReference type="RefSeq" id="XP_006815336.1"/>
    </source>
</evidence>
<evidence type="ECO:0000313" key="11">
    <source>
        <dbReference type="Proteomes" id="UP000694865"/>
    </source>
</evidence>
<evidence type="ECO:0000256" key="2">
    <source>
        <dbReference type="ARBA" id="ARBA00008644"/>
    </source>
</evidence>
<protein>
    <submittedName>
        <fullName evidence="12">Protein RRP5 homolog</fullName>
    </submittedName>
</protein>
<dbReference type="InterPro" id="IPR012340">
    <property type="entry name" value="NA-bd_OB-fold"/>
</dbReference>
<feature type="domain" description="S1 motif" evidence="10">
    <location>
        <begin position="243"/>
        <end position="312"/>
    </location>
</feature>
<evidence type="ECO:0000256" key="4">
    <source>
        <dbReference type="ARBA" id="ARBA00022664"/>
    </source>
</evidence>
<dbReference type="SMART" id="SM00386">
    <property type="entry name" value="HAT"/>
    <property type="match status" value="6"/>
</dbReference>
<dbReference type="SUPFAM" id="SSF50249">
    <property type="entry name" value="Nucleic acid-binding proteins"/>
    <property type="match status" value="3"/>
</dbReference>
<accession>A0ABM0M5P5</accession>
<feature type="region of interest" description="Disordered" evidence="9">
    <location>
        <begin position="410"/>
        <end position="446"/>
    </location>
</feature>